<dbReference type="Proteomes" id="UP000694845">
    <property type="component" value="Unplaced"/>
</dbReference>
<dbReference type="Pfam" id="PF06155">
    <property type="entry name" value="GBBH-like_N"/>
    <property type="match status" value="1"/>
</dbReference>
<dbReference type="FunFam" id="3.30.2020.30:FF:000002">
    <property type="entry name" value="Putative gamma-butyrobetaine dioxygenase"/>
    <property type="match status" value="1"/>
</dbReference>
<dbReference type="InterPro" id="IPR003819">
    <property type="entry name" value="TauD/TfdA-like"/>
</dbReference>
<dbReference type="SUPFAM" id="SSF51197">
    <property type="entry name" value="Clavaminate synthase-like"/>
    <property type="match status" value="1"/>
</dbReference>
<dbReference type="Gene3D" id="3.30.2020.30">
    <property type="match status" value="1"/>
</dbReference>
<dbReference type="InterPro" id="IPR042098">
    <property type="entry name" value="TauD-like_sf"/>
</dbReference>
<evidence type="ECO:0000313" key="11">
    <source>
        <dbReference type="Proteomes" id="UP000694845"/>
    </source>
</evidence>
<dbReference type="CDD" id="cd00250">
    <property type="entry name" value="CAS_like"/>
    <property type="match status" value="1"/>
</dbReference>
<accession>A0A8B7YDL8</accession>
<evidence type="ECO:0000313" key="12">
    <source>
        <dbReference type="RefSeq" id="XP_022091358.1"/>
    </source>
</evidence>
<dbReference type="AlphaFoldDB" id="A0A8B7YDL8"/>
<feature type="domain" description="TauD/TfdA-like" evidence="9">
    <location>
        <begin position="185"/>
        <end position="428"/>
    </location>
</feature>
<dbReference type="InterPro" id="IPR038492">
    <property type="entry name" value="GBBH-like_N_sf"/>
</dbReference>
<keyword evidence="11" id="KW-1185">Reference proteome</keyword>
<reference evidence="12" key="1">
    <citation type="submission" date="2025-08" db="UniProtKB">
        <authorList>
            <consortium name="RefSeq"/>
        </authorList>
    </citation>
    <scope>IDENTIFICATION</scope>
</reference>
<dbReference type="OrthoDB" id="406634at2759"/>
<dbReference type="Gene3D" id="3.60.130.10">
    <property type="entry name" value="Clavaminate synthase-like"/>
    <property type="match status" value="1"/>
</dbReference>
<evidence type="ECO:0000256" key="7">
    <source>
        <dbReference type="ARBA" id="ARBA00023002"/>
    </source>
</evidence>
<evidence type="ECO:0000256" key="6">
    <source>
        <dbReference type="ARBA" id="ARBA00022964"/>
    </source>
</evidence>
<dbReference type="RefSeq" id="XP_022091358.1">
    <property type="nucleotide sequence ID" value="XM_022235666.1"/>
</dbReference>
<dbReference type="PANTHER" id="PTHR10696:SF25">
    <property type="entry name" value="OXIDOREDUCTASE AIM17-RELATED"/>
    <property type="match status" value="1"/>
</dbReference>
<dbReference type="PANTHER" id="PTHR10696">
    <property type="entry name" value="GAMMA-BUTYROBETAINE HYDROXYLASE-RELATED"/>
    <property type="match status" value="1"/>
</dbReference>
<keyword evidence="7" id="KW-0560">Oxidoreductase</keyword>
<dbReference type="OMA" id="GRHIIQC"/>
<evidence type="ECO:0000256" key="4">
    <source>
        <dbReference type="ARBA" id="ARBA00022723"/>
    </source>
</evidence>
<evidence type="ECO:0000259" key="9">
    <source>
        <dbReference type="Pfam" id="PF02668"/>
    </source>
</evidence>
<dbReference type="GO" id="GO:0045329">
    <property type="term" value="P:carnitine biosynthetic process"/>
    <property type="evidence" value="ECO:0007669"/>
    <property type="project" value="UniProtKB-UniPathway"/>
</dbReference>
<evidence type="ECO:0000256" key="2">
    <source>
        <dbReference type="ARBA" id="ARBA00005022"/>
    </source>
</evidence>
<dbReference type="GO" id="GO:0005739">
    <property type="term" value="C:mitochondrion"/>
    <property type="evidence" value="ECO:0007669"/>
    <property type="project" value="TreeGrafter"/>
</dbReference>
<keyword evidence="8" id="KW-0408">Iron</keyword>
<dbReference type="InterPro" id="IPR050411">
    <property type="entry name" value="AlphaKG_dependent_hydroxylases"/>
</dbReference>
<feature type="domain" description="Gamma-butyrobetaine hydroxylase-like N-terminal" evidence="10">
    <location>
        <begin position="72"/>
        <end position="144"/>
    </location>
</feature>
<organism evidence="11 12">
    <name type="scientific">Acanthaster planci</name>
    <name type="common">Crown-of-thorns starfish</name>
    <dbReference type="NCBI Taxonomy" id="133434"/>
    <lineage>
        <taxon>Eukaryota</taxon>
        <taxon>Metazoa</taxon>
        <taxon>Echinodermata</taxon>
        <taxon>Eleutherozoa</taxon>
        <taxon>Asterozoa</taxon>
        <taxon>Asteroidea</taxon>
        <taxon>Valvatacea</taxon>
        <taxon>Valvatida</taxon>
        <taxon>Acanthasteridae</taxon>
        <taxon>Acanthaster</taxon>
    </lineage>
</organism>
<proteinExistence type="inferred from homology"/>
<keyword evidence="6" id="KW-0223">Dioxygenase</keyword>
<evidence type="ECO:0000256" key="8">
    <source>
        <dbReference type="ARBA" id="ARBA00023004"/>
    </source>
</evidence>
<gene>
    <name evidence="12" type="primary">LOC110979659</name>
</gene>
<evidence type="ECO:0000256" key="1">
    <source>
        <dbReference type="ARBA" id="ARBA00001954"/>
    </source>
</evidence>
<protein>
    <submittedName>
        <fullName evidence="12">Uncharacterized protein LOC110979659</fullName>
    </submittedName>
</protein>
<keyword evidence="4" id="KW-0479">Metal-binding</keyword>
<sequence length="460" mass="51970">MMNAIRCSVVSRHFMGLTKSSSSWPSCSNFLKLKTNQSVAVSCSGWGAIYTSIRCSSHQTETVDSLGFLADLKAQGKYIDVTWKDSTSSRYYSLWLRKNCHCPACRHDNGQLLLPSFSLPASLTVKSTKVDPANGSGTLLIEWNEESHQTTLPLCWLKENSYSRPALQQASHKQDVTVFKGPIKEFNIQDITAVGDKVNRFFKDLNEDGVVLVKGVPIEKHQVCKVAEIIAPAQHTLYGKTFSVEAKEDAINVAYTPHALELHMDLVYYQSPPGLQLLHCLRFDEQVMGGESVFLDTIHVAQEMQWHHPDLFDTLTRVPATFQKFHFERETPAAFRYQRPHITVNREGKITSVIWSPPFEGPLKVPEEDVAPYFEAYRKFAELVNTSELQFSHRLQPGDCVIFNNLRILHARNAFTLNGGKRQLMGCYINIDAFKNRVQVAHIQSGSEEIAKRVNNGDYS</sequence>
<evidence type="ECO:0000256" key="3">
    <source>
        <dbReference type="ARBA" id="ARBA00008654"/>
    </source>
</evidence>
<dbReference type="GO" id="GO:0016706">
    <property type="term" value="F:2-oxoglutarate-dependent dioxygenase activity"/>
    <property type="evidence" value="ECO:0007669"/>
    <property type="project" value="UniProtKB-ARBA"/>
</dbReference>
<comment type="similarity">
    <text evidence="3">Belongs to the gamma-BBH/TMLD family.</text>
</comment>
<dbReference type="UniPathway" id="UPA00118"/>
<dbReference type="GeneID" id="110979659"/>
<name>A0A8B7YDL8_ACAPL</name>
<dbReference type="Pfam" id="PF02668">
    <property type="entry name" value="TauD"/>
    <property type="match status" value="1"/>
</dbReference>
<dbReference type="KEGG" id="aplc:110979659"/>
<evidence type="ECO:0000256" key="5">
    <source>
        <dbReference type="ARBA" id="ARBA00022873"/>
    </source>
</evidence>
<dbReference type="GO" id="GO:0046872">
    <property type="term" value="F:metal ion binding"/>
    <property type="evidence" value="ECO:0007669"/>
    <property type="project" value="UniProtKB-KW"/>
</dbReference>
<keyword evidence="5" id="KW-0124">Carnitine biosynthesis</keyword>
<dbReference type="InterPro" id="IPR010376">
    <property type="entry name" value="GBBH-like_N"/>
</dbReference>
<comment type="pathway">
    <text evidence="2">Amine and polyamine biosynthesis; carnitine biosynthesis.</text>
</comment>
<comment type="cofactor">
    <cofactor evidence="1">
        <name>Fe(2+)</name>
        <dbReference type="ChEBI" id="CHEBI:29033"/>
    </cofactor>
</comment>
<evidence type="ECO:0000259" key="10">
    <source>
        <dbReference type="Pfam" id="PF06155"/>
    </source>
</evidence>